<name>A0A813L576_POLGL</name>
<dbReference type="InterPro" id="IPR041667">
    <property type="entry name" value="Cupin_8"/>
</dbReference>
<dbReference type="Proteomes" id="UP000626109">
    <property type="component" value="Unassembled WGS sequence"/>
</dbReference>
<dbReference type="PANTHER" id="PTHR12461">
    <property type="entry name" value="HYPOXIA-INDUCIBLE FACTOR 1 ALPHA INHIBITOR-RELATED"/>
    <property type="match status" value="1"/>
</dbReference>
<proteinExistence type="predicted"/>
<reference evidence="2" key="1">
    <citation type="submission" date="2021-02" db="EMBL/GenBank/DDBJ databases">
        <authorList>
            <person name="Dougan E. K."/>
            <person name="Rhodes N."/>
            <person name="Thang M."/>
            <person name="Chan C."/>
        </authorList>
    </citation>
    <scope>NUCLEOTIDE SEQUENCE</scope>
</reference>
<dbReference type="EMBL" id="CAJNNW010033058">
    <property type="protein sequence ID" value="CAE8716921.1"/>
    <property type="molecule type" value="Genomic_DNA"/>
</dbReference>
<dbReference type="GO" id="GO:0005737">
    <property type="term" value="C:cytoplasm"/>
    <property type="evidence" value="ECO:0007669"/>
    <property type="project" value="TreeGrafter"/>
</dbReference>
<evidence type="ECO:0000259" key="1">
    <source>
        <dbReference type="PROSITE" id="PS51184"/>
    </source>
</evidence>
<dbReference type="SMART" id="SM00558">
    <property type="entry name" value="JmjC"/>
    <property type="match status" value="1"/>
</dbReference>
<accession>A0A813L576</accession>
<dbReference type="GO" id="GO:0045746">
    <property type="term" value="P:negative regulation of Notch signaling pathway"/>
    <property type="evidence" value="ECO:0007669"/>
    <property type="project" value="TreeGrafter"/>
</dbReference>
<dbReference type="PANTHER" id="PTHR12461:SF105">
    <property type="entry name" value="HYPOXIA-INDUCIBLE FACTOR 1-ALPHA INHIBITOR"/>
    <property type="match status" value="1"/>
</dbReference>
<dbReference type="Gene3D" id="2.60.120.10">
    <property type="entry name" value="Jelly Rolls"/>
    <property type="match status" value="1"/>
</dbReference>
<dbReference type="PROSITE" id="PS51184">
    <property type="entry name" value="JMJC"/>
    <property type="match status" value="1"/>
</dbReference>
<dbReference type="InterPro" id="IPR003347">
    <property type="entry name" value="JmjC_dom"/>
</dbReference>
<dbReference type="GO" id="GO:0005634">
    <property type="term" value="C:nucleus"/>
    <property type="evidence" value="ECO:0007669"/>
    <property type="project" value="TreeGrafter"/>
</dbReference>
<gene>
    <name evidence="2" type="ORF">PGLA2088_LOCUS39289</name>
</gene>
<dbReference type="GO" id="GO:0071532">
    <property type="term" value="F:ankyrin repeat binding"/>
    <property type="evidence" value="ECO:0007669"/>
    <property type="project" value="TreeGrafter"/>
</dbReference>
<comment type="caution">
    <text evidence="2">The sequence shown here is derived from an EMBL/GenBank/DDBJ whole genome shotgun (WGS) entry which is preliminary data.</text>
</comment>
<evidence type="ECO:0000313" key="2">
    <source>
        <dbReference type="EMBL" id="CAE8716921.1"/>
    </source>
</evidence>
<dbReference type="GO" id="GO:0036139">
    <property type="term" value="F:peptidyl-histidine dioxygenase activity"/>
    <property type="evidence" value="ECO:0007669"/>
    <property type="project" value="TreeGrafter"/>
</dbReference>
<protein>
    <recommendedName>
        <fullName evidence="1">JmjC domain-containing protein</fullName>
    </recommendedName>
</protein>
<dbReference type="InterPro" id="IPR014710">
    <property type="entry name" value="RmlC-like_jellyroll"/>
</dbReference>
<organism evidence="2 3">
    <name type="scientific">Polarella glacialis</name>
    <name type="common">Dinoflagellate</name>
    <dbReference type="NCBI Taxonomy" id="89957"/>
    <lineage>
        <taxon>Eukaryota</taxon>
        <taxon>Sar</taxon>
        <taxon>Alveolata</taxon>
        <taxon>Dinophyceae</taxon>
        <taxon>Suessiales</taxon>
        <taxon>Suessiaceae</taxon>
        <taxon>Polarella</taxon>
    </lineage>
</organism>
<dbReference type="GO" id="GO:0036140">
    <property type="term" value="F:[protein]-asparagine 3-dioxygenase activity"/>
    <property type="evidence" value="ECO:0007669"/>
    <property type="project" value="TreeGrafter"/>
</dbReference>
<dbReference type="SUPFAM" id="SSF51197">
    <property type="entry name" value="Clavaminate synthase-like"/>
    <property type="match status" value="1"/>
</dbReference>
<sequence>MFVGHRCPTLDAKGCLGPETAKELQRYMDVRVPMPVIIKNLPLFQRAVDRWDVEYLADHMGDQLYHTFASNQDAKKFAYFFESRNEGSFEAPPVADACQMTFKEFVRRQRDQSDGKAYYLQTPVLRYEDDIVTCAKFDEEMESDLRAMDNGLVSSLSALGSFGAISRNQLFVGFSDFLTACHYDQQHNMFLQIRGAKRFLLFDPSCTPALYPFPSHHPLDRKARLDLENPDFESFPRSRALAGRGVEALLEPGDVLFLPMSWFHHVHSIGPENVSLNYWFYDSGVLFQPSKLIWPLTAASAVELSRHVEYFVAEQLGPANVPAFMQWWLGRGSIEGDKILADRWRLMRNYILRRLTSFPKQVGASVLAMLDPDRWRGLRRKPGAPTKAIEGLRSEHRIAELLQGLTELGLGLFRCSMPAQAYRVLGRAMDQLPREKLRMFLECAEEVLVLLRDHTDWE</sequence>
<dbReference type="AlphaFoldDB" id="A0A813L576"/>
<dbReference type="Pfam" id="PF13621">
    <property type="entry name" value="Cupin_8"/>
    <property type="match status" value="1"/>
</dbReference>
<feature type="non-terminal residue" evidence="2">
    <location>
        <position position="1"/>
    </location>
</feature>
<feature type="domain" description="JmjC" evidence="1">
    <location>
        <begin position="120"/>
        <end position="297"/>
    </location>
</feature>
<evidence type="ECO:0000313" key="3">
    <source>
        <dbReference type="Proteomes" id="UP000626109"/>
    </source>
</evidence>